<dbReference type="InterPro" id="IPR002850">
    <property type="entry name" value="PIN_toxin-like"/>
</dbReference>
<accession>D6SK95</accession>
<dbReference type="NCBIfam" id="TIGR00305">
    <property type="entry name" value="putative toxin-antitoxin system toxin component, PIN family"/>
    <property type="match status" value="1"/>
</dbReference>
<dbReference type="OrthoDB" id="9798108at2"/>
<dbReference type="RefSeq" id="WP_008869417.1">
    <property type="nucleotide sequence ID" value="NZ_ACJN02000001.1"/>
</dbReference>
<dbReference type="Pfam" id="PF13470">
    <property type="entry name" value="PIN_3"/>
    <property type="match status" value="1"/>
</dbReference>
<dbReference type="Proteomes" id="UP000005496">
    <property type="component" value="Unassembled WGS sequence"/>
</dbReference>
<protein>
    <submittedName>
        <fullName evidence="2">Nucleotide binding protein PINc</fullName>
    </submittedName>
</protein>
<dbReference type="EMBL" id="ACJN02000001">
    <property type="protein sequence ID" value="EFI36298.1"/>
    <property type="molecule type" value="Genomic_DNA"/>
</dbReference>
<feature type="domain" description="PIN" evidence="1">
    <location>
        <begin position="7"/>
        <end position="119"/>
    </location>
</feature>
<keyword evidence="3" id="KW-1185">Reference proteome</keyword>
<sequence>MSGKKTYKVVIDTNVFVSSFFGGLPRQTIDLWKNGQIILCLSQDIVEEYMEVLIRLGVTDKKSLEDLSGLFARGWNCLYAGVTPDLSVIQEDSGDDKFLECAIALDAGFIISGDQHLKKLKKYFHIRIMSPREFMDFLNEV</sequence>
<dbReference type="eggNOG" id="COG1569">
    <property type="taxonomic scope" value="Bacteria"/>
</dbReference>
<name>D6SK95_9BACT</name>
<dbReference type="PANTHER" id="PTHR34610:SF3">
    <property type="entry name" value="SSL7007 PROTEIN"/>
    <property type="match status" value="1"/>
</dbReference>
<dbReference type="AlphaFoldDB" id="D6SK95"/>
<gene>
    <name evidence="2" type="ORF">Dthio_PD3761</name>
</gene>
<evidence type="ECO:0000313" key="2">
    <source>
        <dbReference type="EMBL" id="EFI36298.1"/>
    </source>
</evidence>
<dbReference type="InterPro" id="IPR002716">
    <property type="entry name" value="PIN_dom"/>
</dbReference>
<comment type="caution">
    <text evidence="2">The sequence shown here is derived from an EMBL/GenBank/DDBJ whole genome shotgun (WGS) entry which is preliminary data.</text>
</comment>
<organism evidence="2 3">
    <name type="scientific">Desulfonatronospira thiodismutans ASO3-1</name>
    <dbReference type="NCBI Taxonomy" id="555779"/>
    <lineage>
        <taxon>Bacteria</taxon>
        <taxon>Pseudomonadati</taxon>
        <taxon>Thermodesulfobacteriota</taxon>
        <taxon>Desulfovibrionia</taxon>
        <taxon>Desulfovibrionales</taxon>
        <taxon>Desulfonatronovibrionaceae</taxon>
        <taxon>Desulfonatronospira</taxon>
    </lineage>
</organism>
<evidence type="ECO:0000259" key="1">
    <source>
        <dbReference type="SMART" id="SM00670"/>
    </source>
</evidence>
<dbReference type="SMART" id="SM00670">
    <property type="entry name" value="PINc"/>
    <property type="match status" value="1"/>
</dbReference>
<dbReference type="InterPro" id="IPR029060">
    <property type="entry name" value="PIN-like_dom_sf"/>
</dbReference>
<proteinExistence type="predicted"/>
<reference evidence="2" key="1">
    <citation type="submission" date="2010-05" db="EMBL/GenBank/DDBJ databases">
        <title>The draft genome of Desulfonatronospira thiodismutans ASO3-1.</title>
        <authorList>
            <consortium name="US DOE Joint Genome Institute (JGI-PGF)"/>
            <person name="Lucas S."/>
            <person name="Copeland A."/>
            <person name="Lapidus A."/>
            <person name="Cheng J.-F."/>
            <person name="Bruce D."/>
            <person name="Goodwin L."/>
            <person name="Pitluck S."/>
            <person name="Chertkov O."/>
            <person name="Brettin T."/>
            <person name="Detter J.C."/>
            <person name="Han C."/>
            <person name="Land M.L."/>
            <person name="Hauser L."/>
            <person name="Kyrpides N."/>
            <person name="Mikhailova N."/>
            <person name="Muyzer G."/>
            <person name="Woyke T."/>
        </authorList>
    </citation>
    <scope>NUCLEOTIDE SEQUENCE [LARGE SCALE GENOMIC DNA]</scope>
    <source>
        <strain evidence="2">ASO3-1</strain>
    </source>
</reference>
<dbReference type="SUPFAM" id="SSF88723">
    <property type="entry name" value="PIN domain-like"/>
    <property type="match status" value="1"/>
</dbReference>
<evidence type="ECO:0000313" key="3">
    <source>
        <dbReference type="Proteomes" id="UP000005496"/>
    </source>
</evidence>
<dbReference type="PANTHER" id="PTHR34610">
    <property type="entry name" value="SSL7007 PROTEIN"/>
    <property type="match status" value="1"/>
</dbReference>